<dbReference type="Pfam" id="PF04389">
    <property type="entry name" value="Peptidase_M28"/>
    <property type="match status" value="1"/>
</dbReference>
<dbReference type="RefSeq" id="WP_131755668.1">
    <property type="nucleotide sequence ID" value="NZ_CAACUY010000007.1"/>
</dbReference>
<evidence type="ECO:0000313" key="2">
    <source>
        <dbReference type="EMBL" id="MFD0685988.1"/>
    </source>
</evidence>
<dbReference type="EMBL" id="JBHTGP010000007">
    <property type="protein sequence ID" value="MFD0685988.1"/>
    <property type="molecule type" value="Genomic_DNA"/>
</dbReference>
<sequence>MTLRNQDVQAGDRAWEATMPDNEAIFSWVRDLAAFGRRGTNAPGDRRSVDYLLDRFRQFGLTDVQVQETESFAWHASRSELTVDATPIPHSPAVFSFDTHDANGPFSTGPNGLSTLLADVGDGEEDDFARVDVSGKLVLFNLRFLMPRSLLLAGGEFVYDPHDSVDAADLDTANPYVNNYEDVLERAINAGAVGFVGVLADYFDSHDIHPEHAEGITIPGLWVTKAAGARIRALTASGTALATMRLEGSRVPATARTVIGYLPGGSTDTIMIQSHHDAAWDGGVEDASGTAEVLALASYYSQIPQRHRPKTLMFVLMDSHWTGYQAHEHFVETFITRPATPHRIVANVTLEHIARQAEIGPDGQLQLHDLPEYRGVFENVSVPLKNVIEDAVTSHDLQRTVRLPSDKLVPLMGELPTDADLVYQAGVPTISFISGPLYLYDKADTIDKVYKPDLAPVASAFADIIDHLAATPSDQIRG</sequence>
<feature type="domain" description="Peptidase M28" evidence="1">
    <location>
        <begin position="258"/>
        <end position="460"/>
    </location>
</feature>
<evidence type="ECO:0000313" key="3">
    <source>
        <dbReference type="Proteomes" id="UP001597063"/>
    </source>
</evidence>
<dbReference type="Gene3D" id="3.40.630.10">
    <property type="entry name" value="Zn peptidases"/>
    <property type="match status" value="1"/>
</dbReference>
<proteinExistence type="predicted"/>
<comment type="caution">
    <text evidence="2">The sequence shown here is derived from an EMBL/GenBank/DDBJ whole genome shotgun (WGS) entry which is preliminary data.</text>
</comment>
<evidence type="ECO:0000259" key="1">
    <source>
        <dbReference type="Pfam" id="PF04389"/>
    </source>
</evidence>
<organism evidence="2 3">
    <name type="scientific">Actinomadura fibrosa</name>
    <dbReference type="NCBI Taxonomy" id="111802"/>
    <lineage>
        <taxon>Bacteria</taxon>
        <taxon>Bacillati</taxon>
        <taxon>Actinomycetota</taxon>
        <taxon>Actinomycetes</taxon>
        <taxon>Streptosporangiales</taxon>
        <taxon>Thermomonosporaceae</taxon>
        <taxon>Actinomadura</taxon>
    </lineage>
</organism>
<dbReference type="Gene3D" id="3.50.30.30">
    <property type="match status" value="1"/>
</dbReference>
<dbReference type="SUPFAM" id="SSF53187">
    <property type="entry name" value="Zn-dependent exopeptidases"/>
    <property type="match status" value="1"/>
</dbReference>
<dbReference type="Proteomes" id="UP001597063">
    <property type="component" value="Unassembled WGS sequence"/>
</dbReference>
<gene>
    <name evidence="2" type="ORF">ACFQZM_15905</name>
</gene>
<keyword evidence="3" id="KW-1185">Reference proteome</keyword>
<protein>
    <submittedName>
        <fullName evidence="2">M28 family peptidase</fullName>
    </submittedName>
</protein>
<reference evidence="3" key="1">
    <citation type="journal article" date="2019" name="Int. J. Syst. Evol. Microbiol.">
        <title>The Global Catalogue of Microorganisms (GCM) 10K type strain sequencing project: providing services to taxonomists for standard genome sequencing and annotation.</title>
        <authorList>
            <consortium name="The Broad Institute Genomics Platform"/>
            <consortium name="The Broad Institute Genome Sequencing Center for Infectious Disease"/>
            <person name="Wu L."/>
            <person name="Ma J."/>
        </authorList>
    </citation>
    <scope>NUCLEOTIDE SEQUENCE [LARGE SCALE GENOMIC DNA]</scope>
    <source>
        <strain evidence="3">JCM 9371</strain>
    </source>
</reference>
<accession>A0ABW2XL07</accession>
<dbReference type="InterPro" id="IPR007484">
    <property type="entry name" value="Peptidase_M28"/>
</dbReference>
<name>A0ABW2XL07_9ACTN</name>